<reference evidence="2 3" key="1">
    <citation type="submission" date="2020-07" db="EMBL/GenBank/DDBJ databases">
        <title>Sequencing the genomes of 1000 actinobacteria strains.</title>
        <authorList>
            <person name="Klenk H.-P."/>
        </authorList>
    </citation>
    <scope>NUCLEOTIDE SEQUENCE [LARGE SCALE GENOMIC DNA]</scope>
    <source>
        <strain evidence="2 3">DSM 45975</strain>
    </source>
</reference>
<dbReference type="InterPro" id="IPR005509">
    <property type="entry name" value="AfsA_hotdog_dom"/>
</dbReference>
<accession>A0A839DYZ6</accession>
<sequence length="338" mass="37087">MIVLSEHETGTTAFDELHERLSFDRTVDRTLLHRAALSEVFVTDSCRTGDSTYAVAAQLPASHAFYTSLLISPRTVDPLLLECCRQAETLCTHEYFGVDRCTKFVLREWSLEVDPDVISGLGTPAELIVEVEPHSARYRDGRLLGTDYEMRMRVESGTVGLVRMAVNYLPPEPYAVMRRRGRPGPPPSSDEFAAGTAAQLVPPYWVGRTNPADVLLCEPVVTVDSVTAGVRVPVDNASMFDHAQDHLPGMILMEAARQVVAFTMHEHHGISPARGVVAGMDARFFRYAELDAPLSVVAKTGDRGGCAVSFLQNGDEVAAVDTTPTVLPQRSFRTGQVW</sequence>
<evidence type="ECO:0000313" key="3">
    <source>
        <dbReference type="Proteomes" id="UP000569329"/>
    </source>
</evidence>
<feature type="domain" description="A-factor biosynthesis hotdog" evidence="1">
    <location>
        <begin position="32"/>
        <end position="160"/>
    </location>
</feature>
<protein>
    <recommendedName>
        <fullName evidence="1">A-factor biosynthesis hotdog domain-containing protein</fullName>
    </recommendedName>
</protein>
<name>A0A839DYZ6_9PSEU</name>
<dbReference type="EMBL" id="JACGWZ010000005">
    <property type="protein sequence ID" value="MBA8826223.1"/>
    <property type="molecule type" value="Genomic_DNA"/>
</dbReference>
<dbReference type="RefSeq" id="WP_182545479.1">
    <property type="nucleotide sequence ID" value="NZ_JACGWZ010000005.1"/>
</dbReference>
<feature type="domain" description="A-factor biosynthesis hotdog" evidence="1">
    <location>
        <begin position="206"/>
        <end position="300"/>
    </location>
</feature>
<keyword evidence="3" id="KW-1185">Reference proteome</keyword>
<proteinExistence type="predicted"/>
<organism evidence="2 3">
    <name type="scientific">Halosaccharopolyspora lacisalsi</name>
    <dbReference type="NCBI Taxonomy" id="1000566"/>
    <lineage>
        <taxon>Bacteria</taxon>
        <taxon>Bacillati</taxon>
        <taxon>Actinomycetota</taxon>
        <taxon>Actinomycetes</taxon>
        <taxon>Pseudonocardiales</taxon>
        <taxon>Pseudonocardiaceae</taxon>
        <taxon>Halosaccharopolyspora</taxon>
    </lineage>
</organism>
<dbReference type="Pfam" id="PF03756">
    <property type="entry name" value="AfsA"/>
    <property type="match status" value="2"/>
</dbReference>
<evidence type="ECO:0000259" key="1">
    <source>
        <dbReference type="Pfam" id="PF03756"/>
    </source>
</evidence>
<dbReference type="Proteomes" id="UP000569329">
    <property type="component" value="Unassembled WGS sequence"/>
</dbReference>
<comment type="caution">
    <text evidence="2">The sequence shown here is derived from an EMBL/GenBank/DDBJ whole genome shotgun (WGS) entry which is preliminary data.</text>
</comment>
<gene>
    <name evidence="2" type="ORF">FHX42_003599</name>
</gene>
<evidence type="ECO:0000313" key="2">
    <source>
        <dbReference type="EMBL" id="MBA8826223.1"/>
    </source>
</evidence>
<dbReference type="AlphaFoldDB" id="A0A839DYZ6"/>